<proteinExistence type="predicted"/>
<evidence type="ECO:0000259" key="5">
    <source>
        <dbReference type="PROSITE" id="PS50921"/>
    </source>
</evidence>
<dbReference type="GO" id="GO:0003723">
    <property type="term" value="F:RNA binding"/>
    <property type="evidence" value="ECO:0007669"/>
    <property type="project" value="InterPro"/>
</dbReference>
<evidence type="ECO:0000256" key="2">
    <source>
        <dbReference type="ARBA" id="ARBA00022777"/>
    </source>
</evidence>
<protein>
    <recommendedName>
        <fullName evidence="5">ANTAR domain-containing protein</fullName>
    </recommendedName>
</protein>
<dbReference type="PIRSF" id="PIRSF036625">
    <property type="entry name" value="GAF_ANTAR"/>
    <property type="match status" value="1"/>
</dbReference>
<gene>
    <name evidence="6" type="ORF">CSW57_14705</name>
</gene>
<dbReference type="InterPro" id="IPR003018">
    <property type="entry name" value="GAF"/>
</dbReference>
<keyword evidence="4" id="KW-0804">Transcription</keyword>
<dbReference type="SUPFAM" id="SSF55781">
    <property type="entry name" value="GAF domain-like"/>
    <property type="match status" value="1"/>
</dbReference>
<dbReference type="AlphaFoldDB" id="A0A2G3PH78"/>
<keyword evidence="1" id="KW-0808">Transferase</keyword>
<dbReference type="Pfam" id="PF03861">
    <property type="entry name" value="ANTAR"/>
    <property type="match status" value="1"/>
</dbReference>
<dbReference type="EMBL" id="PEBD01000010">
    <property type="protein sequence ID" value="PHV65093.1"/>
    <property type="molecule type" value="Genomic_DNA"/>
</dbReference>
<dbReference type="PROSITE" id="PS50921">
    <property type="entry name" value="ANTAR"/>
    <property type="match status" value="1"/>
</dbReference>
<organism evidence="6 7">
    <name type="scientific">Williamsia marianensis</name>
    <dbReference type="NCBI Taxonomy" id="85044"/>
    <lineage>
        <taxon>Bacteria</taxon>
        <taxon>Bacillati</taxon>
        <taxon>Actinomycetota</taxon>
        <taxon>Actinomycetes</taxon>
        <taxon>Mycobacteriales</taxon>
        <taxon>Nocardiaceae</taxon>
        <taxon>Williamsia</taxon>
    </lineage>
</organism>
<name>A0A2G3PH78_WILMA</name>
<evidence type="ECO:0000256" key="4">
    <source>
        <dbReference type="ARBA" id="ARBA00023163"/>
    </source>
</evidence>
<reference evidence="6 7" key="1">
    <citation type="submission" date="2017-10" db="EMBL/GenBank/DDBJ databases">
        <title>The draft genome sequence of Williamsia sp. BULT 1.1 isolated from the semi-arid grassland soils from South Africa.</title>
        <authorList>
            <person name="Kabwe M.H."/>
            <person name="Govender N."/>
            <person name="Mutseka Lunga P."/>
            <person name="Vikram S."/>
            <person name="Makhalanyane T.P."/>
        </authorList>
    </citation>
    <scope>NUCLEOTIDE SEQUENCE [LARGE SCALE GENOMIC DNA]</scope>
    <source>
        <strain evidence="6 7">BULT 1.1</strain>
    </source>
</reference>
<dbReference type="InterPro" id="IPR011006">
    <property type="entry name" value="CheY-like_superfamily"/>
</dbReference>
<dbReference type="Gene3D" id="3.30.450.40">
    <property type="match status" value="1"/>
</dbReference>
<dbReference type="Pfam" id="PF13185">
    <property type="entry name" value="GAF_2"/>
    <property type="match status" value="1"/>
</dbReference>
<accession>A0A2G3PH78</accession>
<comment type="caution">
    <text evidence="6">The sequence shown here is derived from an EMBL/GenBank/DDBJ whole genome shotgun (WGS) entry which is preliminary data.</text>
</comment>
<dbReference type="Gene3D" id="1.10.10.10">
    <property type="entry name" value="Winged helix-like DNA-binding domain superfamily/Winged helix DNA-binding domain"/>
    <property type="match status" value="1"/>
</dbReference>
<dbReference type="InterPro" id="IPR005561">
    <property type="entry name" value="ANTAR"/>
</dbReference>
<dbReference type="SMART" id="SM01012">
    <property type="entry name" value="ANTAR"/>
    <property type="match status" value="1"/>
</dbReference>
<evidence type="ECO:0000313" key="6">
    <source>
        <dbReference type="EMBL" id="PHV65093.1"/>
    </source>
</evidence>
<evidence type="ECO:0000313" key="7">
    <source>
        <dbReference type="Proteomes" id="UP000225108"/>
    </source>
</evidence>
<dbReference type="SUPFAM" id="SSF52172">
    <property type="entry name" value="CheY-like"/>
    <property type="match status" value="1"/>
</dbReference>
<dbReference type="InterPro" id="IPR036388">
    <property type="entry name" value="WH-like_DNA-bd_sf"/>
</dbReference>
<evidence type="ECO:0000256" key="3">
    <source>
        <dbReference type="ARBA" id="ARBA00023015"/>
    </source>
</evidence>
<sequence length="235" mass="26141">MSTENNDAYKRIAELARDMSEHLPNDSATALGELIHNAVDHIPGANYAGITVVSRQNRDVATPAATHEAPRTLDALQQKHREGPCFDAAVEHDSYYISNLYDETRWPRFCADAIEQTPIQSIAAFQLFTTRDAVGALNLYSDDPDAFDQESRDLGYIFAAHAATVWGALQRGEQFRSALASRDTIGQAKGMIMERYSVNAIQAFDLLRKLSQESNIRLYEIALQLVENDHPSGAR</sequence>
<dbReference type="Proteomes" id="UP000225108">
    <property type="component" value="Unassembled WGS sequence"/>
</dbReference>
<evidence type="ECO:0000256" key="1">
    <source>
        <dbReference type="ARBA" id="ARBA00022679"/>
    </source>
</evidence>
<dbReference type="GO" id="GO:0016301">
    <property type="term" value="F:kinase activity"/>
    <property type="evidence" value="ECO:0007669"/>
    <property type="project" value="UniProtKB-KW"/>
</dbReference>
<dbReference type="InterPro" id="IPR029016">
    <property type="entry name" value="GAF-like_dom_sf"/>
</dbReference>
<dbReference type="InterPro" id="IPR012074">
    <property type="entry name" value="GAF_ANTAR"/>
</dbReference>
<keyword evidence="3" id="KW-0805">Transcription regulation</keyword>
<keyword evidence="2" id="KW-0418">Kinase</keyword>
<feature type="domain" description="ANTAR" evidence="5">
    <location>
        <begin position="165"/>
        <end position="226"/>
    </location>
</feature>
<dbReference type="RefSeq" id="WP_099383520.1">
    <property type="nucleotide sequence ID" value="NZ_PEBD01000010.1"/>
</dbReference>